<dbReference type="OrthoDB" id="7999550at2"/>
<dbReference type="EMBL" id="CP033219">
    <property type="protein sequence ID" value="AZV78767.1"/>
    <property type="molecule type" value="Genomic_DNA"/>
</dbReference>
<dbReference type="KEGG" id="sedi:EBB79_13385"/>
<gene>
    <name evidence="3" type="ORF">EBB79_13385</name>
</gene>
<feature type="coiled-coil region" evidence="2">
    <location>
        <begin position="102"/>
        <end position="136"/>
    </location>
</feature>
<dbReference type="InterPro" id="IPR007157">
    <property type="entry name" value="PspA_VIPP1"/>
</dbReference>
<name>A0A3T0N440_9RHOB</name>
<evidence type="ECO:0000313" key="3">
    <source>
        <dbReference type="EMBL" id="AZV78767.1"/>
    </source>
</evidence>
<keyword evidence="2" id="KW-0175">Coiled coil</keyword>
<sequence>MFRKLESDMFGTLKTLFIGANARAEEQLRDTFSIELIDQKIRESGDSLKAAKLTLASLIQRQRAELRQIETLEVRIADLLSRAKEALDGDREDLAQTAAQAVAEMENELALRRQTLERLERRILQLRQSVATANRRIIDLKQGAMSARATKREQDMQRRLNKHLGGDSPIEEAEALIARVMEQDDPFEQGEILREIDGDLGHATIGDDLADAGFGKRNGTSALDVLNRLKAEK</sequence>
<protein>
    <submittedName>
        <fullName evidence="3">PspA/IM30 family protein</fullName>
    </submittedName>
</protein>
<dbReference type="Pfam" id="PF04012">
    <property type="entry name" value="PspA_IM30"/>
    <property type="match status" value="1"/>
</dbReference>
<organism evidence="3 4">
    <name type="scientific">Parasedimentitalea marina</name>
    <dbReference type="NCBI Taxonomy" id="2483033"/>
    <lineage>
        <taxon>Bacteria</taxon>
        <taxon>Pseudomonadati</taxon>
        <taxon>Pseudomonadota</taxon>
        <taxon>Alphaproteobacteria</taxon>
        <taxon>Rhodobacterales</taxon>
        <taxon>Paracoccaceae</taxon>
        <taxon>Parasedimentitalea</taxon>
    </lineage>
</organism>
<reference evidence="3 4" key="1">
    <citation type="submission" date="2018-10" db="EMBL/GenBank/DDBJ databases">
        <title>Parasedimentitalea marina sp. nov., a psychrophilic bacterium isolated from deep seawater of the New Britain Trench.</title>
        <authorList>
            <person name="Cao J."/>
        </authorList>
    </citation>
    <scope>NUCLEOTIDE SEQUENCE [LARGE SCALE GENOMIC DNA]</scope>
    <source>
        <strain evidence="3 4">W43</strain>
    </source>
</reference>
<dbReference type="Proteomes" id="UP000283063">
    <property type="component" value="Chromosome"/>
</dbReference>
<dbReference type="AlphaFoldDB" id="A0A3T0N440"/>
<evidence type="ECO:0000256" key="1">
    <source>
        <dbReference type="ARBA" id="ARBA00043985"/>
    </source>
</evidence>
<proteinExistence type="inferred from homology"/>
<keyword evidence="4" id="KW-1185">Reference proteome</keyword>
<evidence type="ECO:0000313" key="4">
    <source>
        <dbReference type="Proteomes" id="UP000283063"/>
    </source>
</evidence>
<accession>A0A3T0N440</accession>
<comment type="similarity">
    <text evidence="1">Belongs to the PspA/Vipp/IM30 family.</text>
</comment>
<evidence type="ECO:0000256" key="2">
    <source>
        <dbReference type="SAM" id="Coils"/>
    </source>
</evidence>